<dbReference type="AlphaFoldDB" id="A0A2J6WNE3"/>
<accession>A0A2J6WNE3</accession>
<feature type="transmembrane region" description="Helical" evidence="1">
    <location>
        <begin position="192"/>
        <end position="214"/>
    </location>
</feature>
<comment type="caution">
    <text evidence="2">The sequence shown here is derived from an EMBL/GenBank/DDBJ whole genome shotgun (WGS) entry which is preliminary data.</text>
</comment>
<keyword evidence="1" id="KW-0472">Membrane</keyword>
<keyword evidence="1" id="KW-1133">Transmembrane helix</keyword>
<organism evidence="2 3">
    <name type="scientific">Calditerrivibrio nitroreducens</name>
    <dbReference type="NCBI Taxonomy" id="477976"/>
    <lineage>
        <taxon>Bacteria</taxon>
        <taxon>Pseudomonadati</taxon>
        <taxon>Deferribacterota</taxon>
        <taxon>Deferribacteres</taxon>
        <taxon>Deferribacterales</taxon>
        <taxon>Calditerrivibrionaceae</taxon>
    </lineage>
</organism>
<proteinExistence type="predicted"/>
<sequence>MISSHNMELHQDLTYKKIFIFWFPLLSAWMMMAFEGPYIAAVIGRLPDVKHNLAGYGIAYSVGLLVESPIIMLMSASTAMVNSRKSYIKLRNFTFSLIIFLTLIIISILIKPVYNFIFQDILKLNEEVKNIVYYAIAGLIPWSGAIGYRRFYQGIIIKYGKTQQVAFGTFTRLITIILIALILKIYTNINSALLGTLTLSSAVIVEAVVTRIFAIKPVSKILSIDKDEHLTYLDILRFYFPMAMTPLIALVVPPLTTFSLLKGKHPVESAAIMPVLNSLTFVFRAVGLSFQEVAIALMDENFKNYKKIRNFMRGLFIFNLLGYSTISFTPLSDYYFIKISGMTDELAKMAKIPARILTFIPPFTALLAFQRSLIVKKGVTMHMTTATIIEVSVAFSILITIPFLDIPSIIIASSALLIGRILSNLYLHFVIIKTVEIEK</sequence>
<dbReference type="EMBL" id="PNIN01000035">
    <property type="protein sequence ID" value="PMP71769.1"/>
    <property type="molecule type" value="Genomic_DNA"/>
</dbReference>
<feature type="transmembrane region" description="Helical" evidence="1">
    <location>
        <begin position="310"/>
        <end position="332"/>
    </location>
</feature>
<evidence type="ECO:0000313" key="2">
    <source>
        <dbReference type="EMBL" id="PMP71769.1"/>
    </source>
</evidence>
<feature type="transmembrane region" description="Helical" evidence="1">
    <location>
        <begin position="21"/>
        <end position="46"/>
    </location>
</feature>
<feature type="transmembrane region" description="Helical" evidence="1">
    <location>
        <begin position="275"/>
        <end position="298"/>
    </location>
</feature>
<dbReference type="Proteomes" id="UP000242881">
    <property type="component" value="Unassembled WGS sequence"/>
</dbReference>
<feature type="transmembrane region" description="Helical" evidence="1">
    <location>
        <begin position="235"/>
        <end position="255"/>
    </location>
</feature>
<feature type="transmembrane region" description="Helical" evidence="1">
    <location>
        <begin position="131"/>
        <end position="152"/>
    </location>
</feature>
<reference evidence="2 3" key="1">
    <citation type="submission" date="2018-01" db="EMBL/GenBank/DDBJ databases">
        <title>Metagenomic assembled genomes from two thermal pools in the Uzon Caldera, Kamchatka, Russia.</title>
        <authorList>
            <person name="Wilkins L."/>
            <person name="Ettinger C."/>
        </authorList>
    </citation>
    <scope>NUCLEOTIDE SEQUENCE [LARGE SCALE GENOMIC DNA]</scope>
    <source>
        <strain evidence="2">ZAV-05</strain>
    </source>
</reference>
<feature type="transmembrane region" description="Helical" evidence="1">
    <location>
        <begin position="352"/>
        <end position="369"/>
    </location>
</feature>
<feature type="transmembrane region" description="Helical" evidence="1">
    <location>
        <begin position="93"/>
        <end position="111"/>
    </location>
</feature>
<evidence type="ECO:0000256" key="1">
    <source>
        <dbReference type="SAM" id="Phobius"/>
    </source>
</evidence>
<evidence type="ECO:0000313" key="3">
    <source>
        <dbReference type="Proteomes" id="UP000242881"/>
    </source>
</evidence>
<feature type="transmembrane region" description="Helical" evidence="1">
    <location>
        <begin position="409"/>
        <end position="432"/>
    </location>
</feature>
<evidence type="ECO:0008006" key="4">
    <source>
        <dbReference type="Google" id="ProtNLM"/>
    </source>
</evidence>
<feature type="transmembrane region" description="Helical" evidence="1">
    <location>
        <begin position="381"/>
        <end position="403"/>
    </location>
</feature>
<feature type="transmembrane region" description="Helical" evidence="1">
    <location>
        <begin position="58"/>
        <end position="81"/>
    </location>
</feature>
<keyword evidence="1" id="KW-0812">Transmembrane</keyword>
<protein>
    <recommendedName>
        <fullName evidence="4">Polysaccharide biosynthesis protein</fullName>
    </recommendedName>
</protein>
<feature type="transmembrane region" description="Helical" evidence="1">
    <location>
        <begin position="164"/>
        <end position="186"/>
    </location>
</feature>
<gene>
    <name evidence="2" type="ORF">C0187_03285</name>
</gene>
<name>A0A2J6WNE3_9BACT</name>